<evidence type="ECO:0000259" key="1">
    <source>
        <dbReference type="PROSITE" id="PS50883"/>
    </source>
</evidence>
<dbReference type="InterPro" id="IPR043128">
    <property type="entry name" value="Rev_trsase/Diguanyl_cyclase"/>
</dbReference>
<dbReference type="AlphaFoldDB" id="A0A9D2CDC4"/>
<dbReference type="Pfam" id="PF08447">
    <property type="entry name" value="PAS_3"/>
    <property type="match status" value="1"/>
</dbReference>
<dbReference type="Gene3D" id="3.30.70.270">
    <property type="match status" value="2"/>
</dbReference>
<dbReference type="InterPro" id="IPR035965">
    <property type="entry name" value="PAS-like_dom_sf"/>
</dbReference>
<dbReference type="PROSITE" id="PS50883">
    <property type="entry name" value="EAL"/>
    <property type="match status" value="1"/>
</dbReference>
<dbReference type="CDD" id="cd01948">
    <property type="entry name" value="EAL"/>
    <property type="match status" value="1"/>
</dbReference>
<dbReference type="SUPFAM" id="SSF141868">
    <property type="entry name" value="EAL domain-like"/>
    <property type="match status" value="1"/>
</dbReference>
<dbReference type="PANTHER" id="PTHR33121:SF79">
    <property type="entry name" value="CYCLIC DI-GMP PHOSPHODIESTERASE PDED-RELATED"/>
    <property type="match status" value="1"/>
</dbReference>
<protein>
    <submittedName>
        <fullName evidence="3">EAL domain-containing protein</fullName>
    </submittedName>
</protein>
<dbReference type="CDD" id="cd01949">
    <property type="entry name" value="GGDEF"/>
    <property type="match status" value="1"/>
</dbReference>
<feature type="domain" description="EAL" evidence="1">
    <location>
        <begin position="749"/>
        <end position="1003"/>
    </location>
</feature>
<dbReference type="InterPro" id="IPR029787">
    <property type="entry name" value="Nucleotide_cyclase"/>
</dbReference>
<evidence type="ECO:0000313" key="4">
    <source>
        <dbReference type="Proteomes" id="UP000886824"/>
    </source>
</evidence>
<dbReference type="EMBL" id="DXCX01000075">
    <property type="protein sequence ID" value="HIY73751.1"/>
    <property type="molecule type" value="Genomic_DNA"/>
</dbReference>
<dbReference type="InterPro" id="IPR001633">
    <property type="entry name" value="EAL_dom"/>
</dbReference>
<dbReference type="SUPFAM" id="SSF55781">
    <property type="entry name" value="GAF domain-like"/>
    <property type="match status" value="1"/>
</dbReference>
<dbReference type="SUPFAM" id="SSF55073">
    <property type="entry name" value="Nucleotide cyclase"/>
    <property type="match status" value="2"/>
</dbReference>
<dbReference type="PANTHER" id="PTHR33121">
    <property type="entry name" value="CYCLIC DI-GMP PHOSPHODIESTERASE PDEF"/>
    <property type="match status" value="1"/>
</dbReference>
<proteinExistence type="predicted"/>
<dbReference type="InterPro" id="IPR013655">
    <property type="entry name" value="PAS_fold_3"/>
</dbReference>
<reference evidence="3" key="2">
    <citation type="submission" date="2021-04" db="EMBL/GenBank/DDBJ databases">
        <authorList>
            <person name="Gilroy R."/>
        </authorList>
    </citation>
    <scope>NUCLEOTIDE SEQUENCE</scope>
    <source>
        <strain evidence="3">CHK33-7979</strain>
    </source>
</reference>
<reference evidence="3" key="1">
    <citation type="journal article" date="2021" name="PeerJ">
        <title>Extensive microbial diversity within the chicken gut microbiome revealed by metagenomics and culture.</title>
        <authorList>
            <person name="Gilroy R."/>
            <person name="Ravi A."/>
            <person name="Getino M."/>
            <person name="Pursley I."/>
            <person name="Horton D.L."/>
            <person name="Alikhan N.F."/>
            <person name="Baker D."/>
            <person name="Gharbi K."/>
            <person name="Hall N."/>
            <person name="Watson M."/>
            <person name="Adriaenssens E.M."/>
            <person name="Foster-Nyarko E."/>
            <person name="Jarju S."/>
            <person name="Secka A."/>
            <person name="Antonio M."/>
            <person name="Oren A."/>
            <person name="Chaudhuri R.R."/>
            <person name="La Ragione R."/>
            <person name="Hildebrand F."/>
            <person name="Pallen M.J."/>
        </authorList>
    </citation>
    <scope>NUCLEOTIDE SEQUENCE</scope>
    <source>
        <strain evidence="3">CHK33-7979</strain>
    </source>
</reference>
<organism evidence="3 4">
    <name type="scientific">Candidatus Intestinimonas merdavium</name>
    <dbReference type="NCBI Taxonomy" id="2838622"/>
    <lineage>
        <taxon>Bacteria</taxon>
        <taxon>Bacillati</taxon>
        <taxon>Bacillota</taxon>
        <taxon>Clostridia</taxon>
        <taxon>Eubacteriales</taxon>
        <taxon>Intestinimonas</taxon>
    </lineage>
</organism>
<evidence type="ECO:0000259" key="2">
    <source>
        <dbReference type="PROSITE" id="PS50887"/>
    </source>
</evidence>
<dbReference type="InterPro" id="IPR035919">
    <property type="entry name" value="EAL_sf"/>
</dbReference>
<dbReference type="SUPFAM" id="SSF55785">
    <property type="entry name" value="PYP-like sensor domain (PAS domain)"/>
    <property type="match status" value="1"/>
</dbReference>
<dbReference type="SMART" id="SM00267">
    <property type="entry name" value="GGDEF"/>
    <property type="match status" value="2"/>
</dbReference>
<dbReference type="Gene3D" id="3.20.20.450">
    <property type="entry name" value="EAL domain"/>
    <property type="match status" value="1"/>
</dbReference>
<dbReference type="Gene3D" id="3.30.450.20">
    <property type="entry name" value="PAS domain"/>
    <property type="match status" value="1"/>
</dbReference>
<gene>
    <name evidence="3" type="ORF">H9826_07240</name>
</gene>
<dbReference type="InterPro" id="IPR000160">
    <property type="entry name" value="GGDEF_dom"/>
</dbReference>
<dbReference type="Proteomes" id="UP000886824">
    <property type="component" value="Unassembled WGS sequence"/>
</dbReference>
<evidence type="ECO:0000313" key="3">
    <source>
        <dbReference type="EMBL" id="HIY73751.1"/>
    </source>
</evidence>
<dbReference type="GO" id="GO:0071111">
    <property type="term" value="F:cyclic-guanylate-specific phosphodiesterase activity"/>
    <property type="evidence" value="ECO:0007669"/>
    <property type="project" value="InterPro"/>
</dbReference>
<dbReference type="Pfam" id="PF00563">
    <property type="entry name" value="EAL"/>
    <property type="match status" value="1"/>
</dbReference>
<dbReference type="SMART" id="SM00052">
    <property type="entry name" value="EAL"/>
    <property type="match status" value="1"/>
</dbReference>
<accession>A0A9D2CDC4</accession>
<name>A0A9D2CDC4_9FIRM</name>
<comment type="caution">
    <text evidence="3">The sequence shown here is derived from an EMBL/GenBank/DDBJ whole genome shotgun (WGS) entry which is preliminary data.</text>
</comment>
<dbReference type="NCBIfam" id="TIGR00254">
    <property type="entry name" value="GGDEF"/>
    <property type="match status" value="2"/>
</dbReference>
<feature type="domain" description="GGDEF" evidence="2">
    <location>
        <begin position="610"/>
        <end position="741"/>
    </location>
</feature>
<dbReference type="Pfam" id="PF00990">
    <property type="entry name" value="GGDEF"/>
    <property type="match status" value="2"/>
</dbReference>
<dbReference type="InterPro" id="IPR050706">
    <property type="entry name" value="Cyclic-di-GMP_PDE-like"/>
</dbReference>
<sequence>MKAPWDYLENLNKSVYVVDCRDGTLVYLNRYAREQLQRPDDESYVGQKWETVLQDLPGACGTCADLDLEEGQFHEWVYHNKLLGTSYLLTGTVVEHQGKLYRIEAAEEMDGQTHNPMRYFEAVINACIVQTYATTDPAEAMGLVLACLGKRFGCTQVHLYERREPDRLFHSCHWPKDGEASGEVRITGLELPVQAFRQHRSFVVSDQGAFRQERPKLYRYLSPEEGDTLFLVPLLRGEEWKGFLRLDAPVFREMSYVSECCKVLSYFIVSLMERRDMMEHLRELSYHDQLTGALNRYALEEYERERKGLLGEPTGIIYCDINGLKRMNDQMGHGYGDRLIQQSYGVLTKIDGKKEIYRIGGDEFLVICTEVTGAEFRQRVKGLKAAIAAEGCMLTVGSAWGPAGEELAAIQERAEAQMYQEKRAFYQRQEGEQARRMAGVPEKEQGGRTPLETYMQTCYFDVELFLRSISMANPDTYLCCGDIRENTYFISDNLKEEFGFSDNLVPNFIAEMQKRVYEGDRQLYIDDIHSVLERRKAVHDLRCRIYNKRGEPIWVRCRGLLKWDEEGGSPIFFAGNMTGLKRDAEVDNVTGMLSLSGAFRQITERCQEGRSQVFLCFTLTNFTDINQTFGHVAANQILWEIGCELKSQMGRDSIFIRMDGLRFLVLLSRNLDPGEAAGQIRQIVTSVYERRGIRILHPCAIGVVRYPKDGASIQELIDNAVVVIRAAKKEPEREYVTFSKRMLGSGGGANELNLRLNASVSDHFKGFRIVVQPQVHADSGQIYGGEVLLRWEDDQVAVSPSVFIPMLEQMGLIVSVGKWIIKQTLQLCKRILPAHPEFKLAFNVSYLQVVDQSLFPFLRSMLLETGVPGRNLTMELTEGHSDTLPKQLEQFIEQCRQLGISFALDDFGSGYSGVQRLLQYPVDLVKFDRELVREMAASQQKLEFIISTIHTCHQFKKAVCVEGVESKEEWDLVRKTECDFIQGYYFYRPLELEEFYRVLEEQARADCGTAQRTEPSWLERRR</sequence>
<dbReference type="PROSITE" id="PS50887">
    <property type="entry name" value="GGDEF"/>
    <property type="match status" value="2"/>
</dbReference>
<feature type="domain" description="GGDEF" evidence="2">
    <location>
        <begin position="312"/>
        <end position="440"/>
    </location>
</feature>